<dbReference type="Gene3D" id="3.30.10.20">
    <property type="match status" value="3"/>
</dbReference>
<keyword evidence="1" id="KW-0812">Transmembrane</keyword>
<dbReference type="SMART" id="SM00740">
    <property type="entry name" value="PASTA"/>
    <property type="match status" value="3"/>
</dbReference>
<keyword evidence="1" id="KW-1133">Transmembrane helix</keyword>
<protein>
    <submittedName>
        <fullName evidence="3">Beta-lactam-binding protein with PASTA domain</fullName>
    </submittedName>
</protein>
<sequence>MSKVLDYLKTRNFYINLGVAIATVVVIVMIAFFSLGYYTRHGSGVPVPNLEGMQADKAIALLDAQGFHDPHIDSVYVLDKEPGTVILQDPDAGTNVKENRAIYLTVVKRQAPDVSLPDLTQDTYRTAVANISNFGLKVGDTTYKPDIARDRVLEVRFGGQVLKPGSRIPKGSKIDLVLGDGAGASEVEIPEVVNLELDEARFAIKNSGLVIGNITYQGTITDTTKVTVVAQNPMKSDSVGKVSIGTHINLTVTQKN</sequence>
<keyword evidence="4" id="KW-1185">Reference proteome</keyword>
<feature type="transmembrane region" description="Helical" evidence="1">
    <location>
        <begin position="12"/>
        <end position="38"/>
    </location>
</feature>
<dbReference type="CDD" id="cd06577">
    <property type="entry name" value="PASTA_pknB"/>
    <property type="match status" value="3"/>
</dbReference>
<keyword evidence="1" id="KW-0472">Membrane</keyword>
<gene>
    <name evidence="3" type="ORF">BDD43_3834</name>
</gene>
<feature type="domain" description="PASTA" evidence="2">
    <location>
        <begin position="110"/>
        <end position="180"/>
    </location>
</feature>
<evidence type="ECO:0000256" key="1">
    <source>
        <dbReference type="SAM" id="Phobius"/>
    </source>
</evidence>
<proteinExistence type="predicted"/>
<evidence type="ECO:0000259" key="2">
    <source>
        <dbReference type="PROSITE" id="PS51178"/>
    </source>
</evidence>
<comment type="caution">
    <text evidence="3">The sequence shown here is derived from an EMBL/GenBank/DDBJ whole genome shotgun (WGS) entry which is preliminary data.</text>
</comment>
<dbReference type="AlphaFoldDB" id="A0A495J475"/>
<reference evidence="3 4" key="1">
    <citation type="submission" date="2018-10" db="EMBL/GenBank/DDBJ databases">
        <title>Genomic Encyclopedia of Archaeal and Bacterial Type Strains, Phase II (KMG-II): from individual species to whole genera.</title>
        <authorList>
            <person name="Goeker M."/>
        </authorList>
    </citation>
    <scope>NUCLEOTIDE SEQUENCE [LARGE SCALE GENOMIC DNA]</scope>
    <source>
        <strain evidence="3 4">DSM 18602</strain>
    </source>
</reference>
<feature type="domain" description="PASTA" evidence="2">
    <location>
        <begin position="41"/>
        <end position="108"/>
    </location>
</feature>
<dbReference type="InterPro" id="IPR005543">
    <property type="entry name" value="PASTA_dom"/>
</dbReference>
<organism evidence="3 4">
    <name type="scientific">Mucilaginibacter gracilis</name>
    <dbReference type="NCBI Taxonomy" id="423350"/>
    <lineage>
        <taxon>Bacteria</taxon>
        <taxon>Pseudomonadati</taxon>
        <taxon>Bacteroidota</taxon>
        <taxon>Sphingobacteriia</taxon>
        <taxon>Sphingobacteriales</taxon>
        <taxon>Sphingobacteriaceae</taxon>
        <taxon>Mucilaginibacter</taxon>
    </lineage>
</organism>
<evidence type="ECO:0000313" key="4">
    <source>
        <dbReference type="Proteomes" id="UP000268007"/>
    </source>
</evidence>
<accession>A0A495J475</accession>
<dbReference type="EMBL" id="RBKU01000001">
    <property type="protein sequence ID" value="RKR83623.1"/>
    <property type="molecule type" value="Genomic_DNA"/>
</dbReference>
<dbReference type="PROSITE" id="PS51178">
    <property type="entry name" value="PASTA"/>
    <property type="match status" value="3"/>
</dbReference>
<evidence type="ECO:0000313" key="3">
    <source>
        <dbReference type="EMBL" id="RKR83623.1"/>
    </source>
</evidence>
<dbReference type="Pfam" id="PF03793">
    <property type="entry name" value="PASTA"/>
    <property type="match status" value="1"/>
</dbReference>
<dbReference type="Proteomes" id="UP000268007">
    <property type="component" value="Unassembled WGS sequence"/>
</dbReference>
<feature type="domain" description="PASTA" evidence="2">
    <location>
        <begin position="183"/>
        <end position="254"/>
    </location>
</feature>
<name>A0A495J475_9SPHI</name>
<dbReference type="OrthoDB" id="9803895at2"/>
<dbReference type="RefSeq" id="WP_121199097.1">
    <property type="nucleotide sequence ID" value="NZ_RBKU01000001.1"/>
</dbReference>